<dbReference type="Gene3D" id="1.10.8.960">
    <property type="match status" value="1"/>
</dbReference>
<evidence type="ECO:0000256" key="12">
    <source>
        <dbReference type="SAM" id="Phobius"/>
    </source>
</evidence>
<dbReference type="GO" id="GO:0005524">
    <property type="term" value="F:ATP binding"/>
    <property type="evidence" value="ECO:0007669"/>
    <property type="project" value="UniProtKB-UniRule"/>
</dbReference>
<dbReference type="FunFam" id="3.30.590.50:FF:000002">
    <property type="entry name" value="Glutamate--cysteine ligase catalytic subunit"/>
    <property type="match status" value="1"/>
</dbReference>
<accession>A0A165JP33</accession>
<dbReference type="Proteomes" id="UP000077266">
    <property type="component" value="Unassembled WGS sequence"/>
</dbReference>
<dbReference type="FunFam" id="3.30.590.50:FF:000001">
    <property type="entry name" value="Glutamate-cysteine ligase Gcs1"/>
    <property type="match status" value="1"/>
</dbReference>
<organism evidence="13 14">
    <name type="scientific">Exidia glandulosa HHB12029</name>
    <dbReference type="NCBI Taxonomy" id="1314781"/>
    <lineage>
        <taxon>Eukaryota</taxon>
        <taxon>Fungi</taxon>
        <taxon>Dikarya</taxon>
        <taxon>Basidiomycota</taxon>
        <taxon>Agaricomycotina</taxon>
        <taxon>Agaricomycetes</taxon>
        <taxon>Auriculariales</taxon>
        <taxon>Exidiaceae</taxon>
        <taxon>Exidia</taxon>
    </lineage>
</organism>
<evidence type="ECO:0000256" key="9">
    <source>
        <dbReference type="ARBA" id="ARBA00032122"/>
    </source>
</evidence>
<dbReference type="AlphaFoldDB" id="A0A165JP33"/>
<feature type="transmembrane region" description="Helical" evidence="12">
    <location>
        <begin position="454"/>
        <end position="476"/>
    </location>
</feature>
<dbReference type="EC" id="6.3.2.2" evidence="3 10"/>
<dbReference type="GO" id="GO:0017109">
    <property type="term" value="C:glutamate-cysteine ligase complex"/>
    <property type="evidence" value="ECO:0007669"/>
    <property type="project" value="TreeGrafter"/>
</dbReference>
<keyword evidence="6 10" id="KW-0547">Nucleotide-binding</keyword>
<name>A0A165JP33_EXIGL</name>
<comment type="similarity">
    <text evidence="2 10">Belongs to the glutamate--cysteine ligase type 3 family.</text>
</comment>
<dbReference type="GO" id="GO:0004357">
    <property type="term" value="F:glutamate-cysteine ligase activity"/>
    <property type="evidence" value="ECO:0007669"/>
    <property type="project" value="UniProtKB-UniRule"/>
</dbReference>
<evidence type="ECO:0000256" key="6">
    <source>
        <dbReference type="ARBA" id="ARBA00022741"/>
    </source>
</evidence>
<feature type="region of interest" description="Disordered" evidence="11">
    <location>
        <begin position="546"/>
        <end position="617"/>
    </location>
</feature>
<keyword evidence="14" id="KW-1185">Reference proteome</keyword>
<feature type="compositionally biased region" description="Basic and acidic residues" evidence="11">
    <location>
        <begin position="585"/>
        <end position="598"/>
    </location>
</feature>
<dbReference type="PANTHER" id="PTHR11164">
    <property type="entry name" value="GLUTAMATE CYSTEINE LIGASE"/>
    <property type="match status" value="1"/>
</dbReference>
<protein>
    <recommendedName>
        <fullName evidence="3 10">Glutamate--cysteine ligase</fullName>
        <ecNumber evidence="3 10">6.3.2.2</ecNumber>
    </recommendedName>
    <alternativeName>
        <fullName evidence="9 10">Gamma-ECS</fullName>
    </alternativeName>
    <alternativeName>
        <fullName evidence="8 10">Gamma-glutamylcysteine synthetase</fullName>
    </alternativeName>
</protein>
<dbReference type="OrthoDB" id="7939818at2759"/>
<evidence type="ECO:0000256" key="2">
    <source>
        <dbReference type="ARBA" id="ARBA00008100"/>
    </source>
</evidence>
<evidence type="ECO:0000256" key="10">
    <source>
        <dbReference type="RuleBase" id="RU367135"/>
    </source>
</evidence>
<evidence type="ECO:0000256" key="5">
    <source>
        <dbReference type="ARBA" id="ARBA00022684"/>
    </source>
</evidence>
<evidence type="ECO:0000256" key="4">
    <source>
        <dbReference type="ARBA" id="ARBA00022598"/>
    </source>
</evidence>
<evidence type="ECO:0000256" key="7">
    <source>
        <dbReference type="ARBA" id="ARBA00022840"/>
    </source>
</evidence>
<evidence type="ECO:0000313" key="13">
    <source>
        <dbReference type="EMBL" id="KZV95127.1"/>
    </source>
</evidence>
<evidence type="ECO:0000256" key="8">
    <source>
        <dbReference type="ARBA" id="ARBA00030585"/>
    </source>
</evidence>
<keyword evidence="5 10" id="KW-0317">Glutathione biosynthesis</keyword>
<comment type="catalytic activity">
    <reaction evidence="10">
        <text>L-cysteine + L-glutamate + ATP = gamma-L-glutamyl-L-cysteine + ADP + phosphate + H(+)</text>
        <dbReference type="Rhea" id="RHEA:13285"/>
        <dbReference type="ChEBI" id="CHEBI:15378"/>
        <dbReference type="ChEBI" id="CHEBI:29985"/>
        <dbReference type="ChEBI" id="CHEBI:30616"/>
        <dbReference type="ChEBI" id="CHEBI:35235"/>
        <dbReference type="ChEBI" id="CHEBI:43474"/>
        <dbReference type="ChEBI" id="CHEBI:58173"/>
        <dbReference type="ChEBI" id="CHEBI:456216"/>
        <dbReference type="EC" id="6.3.2.2"/>
    </reaction>
</comment>
<keyword evidence="7 10" id="KW-0067">ATP-binding</keyword>
<dbReference type="SUPFAM" id="SSF55931">
    <property type="entry name" value="Glutamine synthetase/guanido kinase"/>
    <property type="match status" value="1"/>
</dbReference>
<dbReference type="Gene3D" id="3.30.590.50">
    <property type="match status" value="2"/>
</dbReference>
<feature type="region of interest" description="Disordered" evidence="11">
    <location>
        <begin position="511"/>
        <end position="531"/>
    </location>
</feature>
<evidence type="ECO:0000256" key="3">
    <source>
        <dbReference type="ARBA" id="ARBA00012220"/>
    </source>
</evidence>
<dbReference type="InParanoid" id="A0A165JP33"/>
<evidence type="ECO:0000313" key="14">
    <source>
        <dbReference type="Proteomes" id="UP000077266"/>
    </source>
</evidence>
<sequence length="742" mass="83699">MGLLSLGTALTWEDAKKYADHVRDHGITQLLHTWDRLKDRSGDELLWGDEVEYMVVALDDENKNAVLSLRQGEILPKLAAAMESMPPPPPFQSNPIFHPEYGRYMVEATPGDPYTGALPDLLSVERNMRYRRFILRKHLKENEIPMAITSFPRMGVPGVFTEPYYDPASAMASHSLFLPDEITNAHARFPTLTASIRKRRGSKVAINLPVFVDENTPRPFIDPTIPWDRNVYPEDPEAKNGAALPDHIYMDAMGFGMGCCCLQLTFQACSVDEARRVYDSLIPVSPIMLALTAAAPAWRGYLADVDCRWNVIAGSVDDRTPEERGLKPLHENKYRIPKSRYDSVDTYLSQDWPNRPEYSDVPLPINEPIYERLKEHGLDDRLAKHFAHLFIRDPLVIFSESIDLDDTKSTDHFENIQSTNWQTLRFKPPPPNSSIGWRVEFRSMEVQITDFENAAFGVFIVLLSRAILFFGLNFYIPISKVDENMHRAHLRGAARSGSFYFRKNVFTRGVDLRSSTPSSEEGHANESRGLHPDCAPCAEAIAAKLREQASASSKPPTREPSRASSATSLASMGSSAPLPGPGTAAKEEGKYQRKEARLRNCFPAIPPPSDEEKTERERIAVDDEYEEMTIEEIICGKGDFPGLLGVVESYVDSLDVDDRVKARLTKYLDLIRRRANGSLMTTATWIREFVRSHPAYKFDSVVSQEINYDLIRALDEIERGVRVESGLLPEDYAPGSVQDWDI</sequence>
<dbReference type="PANTHER" id="PTHR11164:SF0">
    <property type="entry name" value="GLUTAMATE--CYSTEINE LIGASE CATALYTIC SUBUNIT"/>
    <property type="match status" value="1"/>
</dbReference>
<proteinExistence type="inferred from homology"/>
<evidence type="ECO:0000256" key="11">
    <source>
        <dbReference type="SAM" id="MobiDB-lite"/>
    </source>
</evidence>
<dbReference type="GO" id="GO:0006750">
    <property type="term" value="P:glutathione biosynthetic process"/>
    <property type="evidence" value="ECO:0007669"/>
    <property type="project" value="UniProtKB-UniRule"/>
</dbReference>
<dbReference type="STRING" id="1314781.A0A165JP33"/>
<feature type="compositionally biased region" description="Basic and acidic residues" evidence="11">
    <location>
        <begin position="520"/>
        <end position="531"/>
    </location>
</feature>
<dbReference type="EMBL" id="KV425962">
    <property type="protein sequence ID" value="KZV95127.1"/>
    <property type="molecule type" value="Genomic_DNA"/>
</dbReference>
<keyword evidence="4 10" id="KW-0436">Ligase</keyword>
<keyword evidence="12" id="KW-0472">Membrane</keyword>
<dbReference type="InterPro" id="IPR014746">
    <property type="entry name" value="Gln_synth/guanido_kin_cat_dom"/>
</dbReference>
<dbReference type="Pfam" id="PF03074">
    <property type="entry name" value="GCS"/>
    <property type="match status" value="2"/>
</dbReference>
<feature type="compositionally biased region" description="Low complexity" evidence="11">
    <location>
        <begin position="563"/>
        <end position="576"/>
    </location>
</feature>
<gene>
    <name evidence="13" type="ORF">EXIGLDRAFT_644549</name>
</gene>
<reference evidence="13 14" key="1">
    <citation type="journal article" date="2016" name="Mol. Biol. Evol.">
        <title>Comparative Genomics of Early-Diverging Mushroom-Forming Fungi Provides Insights into the Origins of Lignocellulose Decay Capabilities.</title>
        <authorList>
            <person name="Nagy L.G."/>
            <person name="Riley R."/>
            <person name="Tritt A."/>
            <person name="Adam C."/>
            <person name="Daum C."/>
            <person name="Floudas D."/>
            <person name="Sun H."/>
            <person name="Yadav J.S."/>
            <person name="Pangilinan J."/>
            <person name="Larsson K.H."/>
            <person name="Matsuura K."/>
            <person name="Barry K."/>
            <person name="Labutti K."/>
            <person name="Kuo R."/>
            <person name="Ohm R.A."/>
            <person name="Bhattacharya S.S."/>
            <person name="Shirouzu T."/>
            <person name="Yoshinaga Y."/>
            <person name="Martin F.M."/>
            <person name="Grigoriev I.V."/>
            <person name="Hibbett D.S."/>
        </authorList>
    </citation>
    <scope>NUCLEOTIDE SEQUENCE [LARGE SCALE GENOMIC DNA]</scope>
    <source>
        <strain evidence="13 14">HHB12029</strain>
    </source>
</reference>
<dbReference type="UniPathway" id="UPA00142">
    <property type="reaction ID" value="UER00209"/>
</dbReference>
<evidence type="ECO:0000256" key="1">
    <source>
        <dbReference type="ARBA" id="ARBA00005006"/>
    </source>
</evidence>
<dbReference type="InterPro" id="IPR004308">
    <property type="entry name" value="GCS"/>
</dbReference>
<keyword evidence="12" id="KW-0812">Transmembrane</keyword>
<comment type="pathway">
    <text evidence="1 10">Sulfur metabolism; glutathione biosynthesis; glutathione from L-cysteine and L-glutamate: step 1/2.</text>
</comment>
<keyword evidence="12" id="KW-1133">Transmembrane helix</keyword>
<dbReference type="FunCoup" id="A0A165JP33">
    <property type="interactions" value="269"/>
</dbReference>